<feature type="compositionally biased region" description="Polar residues" evidence="1">
    <location>
        <begin position="51"/>
        <end position="66"/>
    </location>
</feature>
<organism evidence="2 3">
    <name type="scientific">Desmophyllum pertusum</name>
    <dbReference type="NCBI Taxonomy" id="174260"/>
    <lineage>
        <taxon>Eukaryota</taxon>
        <taxon>Metazoa</taxon>
        <taxon>Cnidaria</taxon>
        <taxon>Anthozoa</taxon>
        <taxon>Hexacorallia</taxon>
        <taxon>Scleractinia</taxon>
        <taxon>Caryophylliina</taxon>
        <taxon>Caryophylliidae</taxon>
        <taxon>Desmophyllum</taxon>
    </lineage>
</organism>
<dbReference type="Proteomes" id="UP001163046">
    <property type="component" value="Unassembled WGS sequence"/>
</dbReference>
<feature type="region of interest" description="Disordered" evidence="1">
    <location>
        <begin position="1"/>
        <end position="87"/>
    </location>
</feature>
<comment type="caution">
    <text evidence="2">The sequence shown here is derived from an EMBL/GenBank/DDBJ whole genome shotgun (WGS) entry which is preliminary data.</text>
</comment>
<dbReference type="EMBL" id="MU825397">
    <property type="protein sequence ID" value="KAJ7393641.1"/>
    <property type="molecule type" value="Genomic_DNA"/>
</dbReference>
<dbReference type="OrthoDB" id="9986634at2759"/>
<evidence type="ECO:0000313" key="3">
    <source>
        <dbReference type="Proteomes" id="UP001163046"/>
    </source>
</evidence>
<feature type="compositionally biased region" description="Polar residues" evidence="1">
    <location>
        <begin position="7"/>
        <end position="26"/>
    </location>
</feature>
<sequence>MMELEVPSNSPVRTESDASLSKTDTASDNEELHQSGQQKNVIPDVIHIPSASDSSPKQMQTSVRRYSSSEESDNGENEDGHNMSAGYVRGLAPPEVLLKNYRRQAREFANIGDERAVYDRVRCVALTRIIYGDNHWKLAKAYSKLSQAYLEQRGLAQQALVHAGNARDVLLAADAAKQQGRQVYNKADVLPVMELIYLIMGQAHIALKNTQKAEHSLRKQN</sequence>
<evidence type="ECO:0000313" key="2">
    <source>
        <dbReference type="EMBL" id="KAJ7393641.1"/>
    </source>
</evidence>
<name>A0A9X0DBK1_9CNID</name>
<reference evidence="2" key="1">
    <citation type="submission" date="2023-01" db="EMBL/GenBank/DDBJ databases">
        <title>Genome assembly of the deep-sea coral Lophelia pertusa.</title>
        <authorList>
            <person name="Herrera S."/>
            <person name="Cordes E."/>
        </authorList>
    </citation>
    <scope>NUCLEOTIDE SEQUENCE</scope>
    <source>
        <strain evidence="2">USNM1676648</strain>
        <tissue evidence="2">Polyp</tissue>
    </source>
</reference>
<proteinExistence type="predicted"/>
<accession>A0A9X0DBK1</accession>
<gene>
    <name evidence="2" type="primary">TTC23_1</name>
    <name evidence="2" type="ORF">OS493_003297</name>
</gene>
<protein>
    <submittedName>
        <fullName evidence="2">TeTratriCopeptide repeat</fullName>
    </submittedName>
</protein>
<dbReference type="InterPro" id="IPR042621">
    <property type="entry name" value="TTC23/TTC23L"/>
</dbReference>
<evidence type="ECO:0000256" key="1">
    <source>
        <dbReference type="SAM" id="MobiDB-lite"/>
    </source>
</evidence>
<dbReference type="PANTHER" id="PTHR14485">
    <property type="entry name" value="TETRATRICOPEPTIDE REPEAT PROTEIN 23"/>
    <property type="match status" value="1"/>
</dbReference>
<dbReference type="PANTHER" id="PTHR14485:SF2">
    <property type="entry name" value="FUNGAL STAND N-TERMINAL GOODBYE DOMAIN-CONTAINING PROTEIN"/>
    <property type="match status" value="1"/>
</dbReference>
<keyword evidence="3" id="KW-1185">Reference proteome</keyword>
<dbReference type="AlphaFoldDB" id="A0A9X0DBK1"/>